<proteinExistence type="predicted"/>
<keyword evidence="2" id="KW-1185">Reference proteome</keyword>
<dbReference type="Proteomes" id="UP001175226">
    <property type="component" value="Unassembled WGS sequence"/>
</dbReference>
<sequence length="117" mass="13266">MYYIMAAWVTSLTQVGCSLLVLFAPNFAKFSCRYCVRVMPAMIVIYERNVSKACRACYVGLCSCDGSDPVVNGLNFFDHNETRPNPIDIERSQWILLPTTSIKFSRQEFVALRHSAT</sequence>
<accession>A0AA39JJY4</accession>
<organism evidence="1 2">
    <name type="scientific">Armillaria borealis</name>
    <dbReference type="NCBI Taxonomy" id="47425"/>
    <lineage>
        <taxon>Eukaryota</taxon>
        <taxon>Fungi</taxon>
        <taxon>Dikarya</taxon>
        <taxon>Basidiomycota</taxon>
        <taxon>Agaricomycotina</taxon>
        <taxon>Agaricomycetes</taxon>
        <taxon>Agaricomycetidae</taxon>
        <taxon>Agaricales</taxon>
        <taxon>Marasmiineae</taxon>
        <taxon>Physalacriaceae</taxon>
        <taxon>Armillaria</taxon>
    </lineage>
</organism>
<evidence type="ECO:0000313" key="2">
    <source>
        <dbReference type="Proteomes" id="UP001175226"/>
    </source>
</evidence>
<comment type="caution">
    <text evidence="1">The sequence shown here is derived from an EMBL/GenBank/DDBJ whole genome shotgun (WGS) entry which is preliminary data.</text>
</comment>
<gene>
    <name evidence="1" type="ORF">EV421DRAFT_609380</name>
</gene>
<evidence type="ECO:0000313" key="1">
    <source>
        <dbReference type="EMBL" id="KAK0441853.1"/>
    </source>
</evidence>
<dbReference type="AlphaFoldDB" id="A0AA39JJY4"/>
<dbReference type="EMBL" id="JAUEPT010000028">
    <property type="protein sequence ID" value="KAK0441853.1"/>
    <property type="molecule type" value="Genomic_DNA"/>
</dbReference>
<reference evidence="1" key="1">
    <citation type="submission" date="2023-06" db="EMBL/GenBank/DDBJ databases">
        <authorList>
            <consortium name="Lawrence Berkeley National Laboratory"/>
            <person name="Ahrendt S."/>
            <person name="Sahu N."/>
            <person name="Indic B."/>
            <person name="Wong-Bajracharya J."/>
            <person name="Merenyi Z."/>
            <person name="Ke H.-M."/>
            <person name="Monk M."/>
            <person name="Kocsube S."/>
            <person name="Drula E."/>
            <person name="Lipzen A."/>
            <person name="Balint B."/>
            <person name="Henrissat B."/>
            <person name="Andreopoulos B."/>
            <person name="Martin F.M."/>
            <person name="Harder C.B."/>
            <person name="Rigling D."/>
            <person name="Ford K.L."/>
            <person name="Foster G.D."/>
            <person name="Pangilinan J."/>
            <person name="Papanicolaou A."/>
            <person name="Barry K."/>
            <person name="LaButti K."/>
            <person name="Viragh M."/>
            <person name="Koriabine M."/>
            <person name="Yan M."/>
            <person name="Riley R."/>
            <person name="Champramary S."/>
            <person name="Plett K.L."/>
            <person name="Tsai I.J."/>
            <person name="Slot J."/>
            <person name="Sipos G."/>
            <person name="Plett J."/>
            <person name="Nagy L.G."/>
            <person name="Grigoriev I.V."/>
        </authorList>
    </citation>
    <scope>NUCLEOTIDE SEQUENCE</scope>
    <source>
        <strain evidence="1">FPL87.14</strain>
    </source>
</reference>
<protein>
    <submittedName>
        <fullName evidence="1">Uncharacterized protein</fullName>
    </submittedName>
</protein>
<name>A0AA39JJY4_9AGAR</name>